<dbReference type="InterPro" id="IPR013805">
    <property type="entry name" value="GrpE_CC"/>
</dbReference>
<evidence type="ECO:0000256" key="3">
    <source>
        <dbReference type="ARBA" id="ARBA00011738"/>
    </source>
</evidence>
<dbReference type="Gene3D" id="3.90.20.20">
    <property type="match status" value="1"/>
</dbReference>
<dbReference type="CDD" id="cd00446">
    <property type="entry name" value="GrpE"/>
    <property type="match status" value="1"/>
</dbReference>
<dbReference type="GO" id="GO:0000774">
    <property type="term" value="F:adenyl-nucleotide exchange factor activity"/>
    <property type="evidence" value="ECO:0007669"/>
    <property type="project" value="InterPro"/>
</dbReference>
<dbReference type="FunFam" id="2.30.22.10:FF:000001">
    <property type="entry name" value="Protein GrpE"/>
    <property type="match status" value="1"/>
</dbReference>
<dbReference type="GO" id="GO:0042803">
    <property type="term" value="F:protein homodimerization activity"/>
    <property type="evidence" value="ECO:0007669"/>
    <property type="project" value="InterPro"/>
</dbReference>
<dbReference type="GO" id="GO:0051082">
    <property type="term" value="F:unfolded protein binding"/>
    <property type="evidence" value="ECO:0007669"/>
    <property type="project" value="TreeGrafter"/>
</dbReference>
<comment type="caution">
    <text evidence="7">The sequence shown here is derived from an EMBL/GenBank/DDBJ whole genome shotgun (WGS) entry which is preliminary data.</text>
</comment>
<comment type="subunit">
    <text evidence="3">Homodimer.</text>
</comment>
<keyword evidence="4" id="KW-0963">Cytoplasm</keyword>
<accession>X1EH56</accession>
<reference evidence="7" key="1">
    <citation type="journal article" date="2014" name="Front. Microbiol.">
        <title>High frequency of phylogenetically diverse reductive dehalogenase-homologous genes in deep subseafloor sedimentary metagenomes.</title>
        <authorList>
            <person name="Kawai M."/>
            <person name="Futagami T."/>
            <person name="Toyoda A."/>
            <person name="Takaki Y."/>
            <person name="Nishi S."/>
            <person name="Hori S."/>
            <person name="Arai W."/>
            <person name="Tsubouchi T."/>
            <person name="Morono Y."/>
            <person name="Uchiyama I."/>
            <person name="Ito T."/>
            <person name="Fujiyama A."/>
            <person name="Inagaki F."/>
            <person name="Takami H."/>
        </authorList>
    </citation>
    <scope>NUCLEOTIDE SEQUENCE</scope>
    <source>
        <strain evidence="7">Expedition CK06-06</strain>
    </source>
</reference>
<evidence type="ECO:0000256" key="6">
    <source>
        <dbReference type="ARBA" id="ARBA00023186"/>
    </source>
</evidence>
<sequence length="137" mass="15757">WQRAQADFINYKRRNKQEKEEIGKFANAMLMLSLLPILDDLERAFTSIPHHLAKLSWVDGIRLIERKLWASLEAQGLSQIKALSEPFDPQLHEAAMHGKGKEGIVVEELQKGYKLHDRVLRPTMVVVGNGEEEEKEE</sequence>
<evidence type="ECO:0000256" key="5">
    <source>
        <dbReference type="ARBA" id="ARBA00023016"/>
    </source>
</evidence>
<dbReference type="GO" id="GO:0005737">
    <property type="term" value="C:cytoplasm"/>
    <property type="evidence" value="ECO:0007669"/>
    <property type="project" value="UniProtKB-SubCell"/>
</dbReference>
<feature type="non-terminal residue" evidence="7">
    <location>
        <position position="1"/>
    </location>
</feature>
<evidence type="ECO:0000256" key="2">
    <source>
        <dbReference type="ARBA" id="ARBA00009054"/>
    </source>
</evidence>
<organism evidence="7">
    <name type="scientific">marine sediment metagenome</name>
    <dbReference type="NCBI Taxonomy" id="412755"/>
    <lineage>
        <taxon>unclassified sequences</taxon>
        <taxon>metagenomes</taxon>
        <taxon>ecological metagenomes</taxon>
    </lineage>
</organism>
<evidence type="ECO:0000313" key="7">
    <source>
        <dbReference type="EMBL" id="GAH32661.1"/>
    </source>
</evidence>
<dbReference type="PANTHER" id="PTHR21237">
    <property type="entry name" value="GRPE PROTEIN"/>
    <property type="match status" value="1"/>
</dbReference>
<proteinExistence type="inferred from homology"/>
<dbReference type="InterPro" id="IPR000740">
    <property type="entry name" value="GrpE"/>
</dbReference>
<gene>
    <name evidence="7" type="ORF">S03H2_21904</name>
</gene>
<dbReference type="PRINTS" id="PR00773">
    <property type="entry name" value="GRPEPROTEIN"/>
</dbReference>
<dbReference type="PANTHER" id="PTHR21237:SF23">
    <property type="entry name" value="GRPE PROTEIN HOMOLOG, MITOCHONDRIAL"/>
    <property type="match status" value="1"/>
</dbReference>
<comment type="subcellular location">
    <subcellularLocation>
        <location evidence="1">Cytoplasm</location>
    </subcellularLocation>
</comment>
<dbReference type="AlphaFoldDB" id="X1EH56"/>
<protein>
    <recommendedName>
        <fullName evidence="8">Nucleotide exchange factor GrpE</fullName>
    </recommendedName>
</protein>
<dbReference type="Pfam" id="PF01025">
    <property type="entry name" value="GrpE"/>
    <property type="match status" value="1"/>
</dbReference>
<dbReference type="HAMAP" id="MF_01151">
    <property type="entry name" value="GrpE"/>
    <property type="match status" value="1"/>
</dbReference>
<dbReference type="InterPro" id="IPR009012">
    <property type="entry name" value="GrpE_head"/>
</dbReference>
<dbReference type="EMBL" id="BARU01011718">
    <property type="protein sequence ID" value="GAH32661.1"/>
    <property type="molecule type" value="Genomic_DNA"/>
</dbReference>
<keyword evidence="5" id="KW-0346">Stress response</keyword>
<evidence type="ECO:0008006" key="8">
    <source>
        <dbReference type="Google" id="ProtNLM"/>
    </source>
</evidence>
<evidence type="ECO:0000256" key="4">
    <source>
        <dbReference type="ARBA" id="ARBA00022490"/>
    </source>
</evidence>
<dbReference type="GO" id="GO:0051087">
    <property type="term" value="F:protein-folding chaperone binding"/>
    <property type="evidence" value="ECO:0007669"/>
    <property type="project" value="InterPro"/>
</dbReference>
<evidence type="ECO:0000256" key="1">
    <source>
        <dbReference type="ARBA" id="ARBA00004496"/>
    </source>
</evidence>
<dbReference type="GO" id="GO:0006457">
    <property type="term" value="P:protein folding"/>
    <property type="evidence" value="ECO:0007669"/>
    <property type="project" value="InterPro"/>
</dbReference>
<dbReference type="SUPFAM" id="SSF51064">
    <property type="entry name" value="Head domain of nucleotide exchange factor GrpE"/>
    <property type="match status" value="1"/>
</dbReference>
<comment type="similarity">
    <text evidence="2">Belongs to the GrpE family.</text>
</comment>
<dbReference type="Gene3D" id="2.30.22.10">
    <property type="entry name" value="Head domain of nucleotide exchange factor GrpE"/>
    <property type="match status" value="1"/>
</dbReference>
<keyword evidence="6" id="KW-0143">Chaperone</keyword>
<dbReference type="SUPFAM" id="SSF58014">
    <property type="entry name" value="Coiled-coil domain of nucleotide exchange factor GrpE"/>
    <property type="match status" value="1"/>
</dbReference>
<name>X1EH56_9ZZZZ</name>